<evidence type="ECO:0000259" key="15">
    <source>
        <dbReference type="PROSITE" id="PS50112"/>
    </source>
</evidence>
<comment type="catalytic activity">
    <reaction evidence="1">
        <text>ATP + protein L-histidine = ADP + protein N-phospho-L-histidine.</text>
        <dbReference type="EC" id="2.7.13.3"/>
    </reaction>
</comment>
<gene>
    <name evidence="17" type="ORF">Desaf_3302</name>
</gene>
<name>F3Z450_DESAF</name>
<dbReference type="PROSITE" id="PS50109">
    <property type="entry name" value="HIS_KIN"/>
    <property type="match status" value="1"/>
</dbReference>
<feature type="domain" description="PAS" evidence="15">
    <location>
        <begin position="399"/>
        <end position="469"/>
    </location>
</feature>
<feature type="domain" description="PAS" evidence="15">
    <location>
        <begin position="526"/>
        <end position="569"/>
    </location>
</feature>
<keyword evidence="3 11" id="KW-0597">Phosphoprotein</keyword>
<sequence>MQVAPEARIPRRLALLAAIAMPVLMALLTLQGSRRIYEPPYLLPAATLLFIIVPCALVAILSARIYLIQRLASALALGSGMVAFGMASLLTGLYSIFGLGADDIVKINNVSTLAFAASCAMSTHLSLRNAGRNSQEKAKLSLLAWAYASMFLLPLFVYWASLSGNLPTFFVQGEGPTGIRRLVLTASLILFVVAVKDQYSVYRRTRSTFGYWFLLGLVLIMTGMICYSLMHAVGTPLSWLGRISQILGFGYILAGVVAAYRESGQGHQSVAGAIRSFLQADAGYRLLVENSSDVIVRFDQDLRCTYANPAIESAFGQPARFYIGRSLPEAGIDDAGFAGLETILHKTLSEGVEKTAEFVRQTESGRQVFHCRCMPERSSNGQIDSVLVSCRDITVLREQEARYQSVFEQAAVGLARAKLDNRLLQVNQKLCDILGYSRDELLNLRYEDLTHPDDLERELPLMRQLLAGKTNSYTLEKRYIRKDNSLVWATLAVSLDYNSAGQPVGLIGAVEDISDRKQAEEALKEREERLRAFFDASIDAVLLTSPDGSVLTANRAAQDMFGLTEQEIIAVGCDGLLDTSDPLLPILLEERTRTGRTRGELRYRRSDGSLFEAEMSSGLYQDAQGMTLTSMVIRDITERKQAEEARLRSLDLQNKLIIATKDILDEQTIEGLLMTVAKAAQTVTNAQVAASGYQVGDKRFDFAVHSPHAIARFPNSEHLSGRCGGIFKKLFDSRYPGIIRLSEMELPETPREWNLASDHPPLRGLLIAALTNTKGKPEGLISVSTKANGTFTAEDETLLGQLAGVASLGLQHLSARIEAEQANRAKSEFLANMSHEIRTPMNGVIGLTELALMTVEEPKAREYLQMVKKSGLTLLDIINDILDLSKIEAGKVMLEKKPFSLRESLEATLKPLDVVAQGKGLKVSLQVAPDVPDALMGDRGRLRQVLTNLVGNAVKFSHKGWVRVSVGLDDGNVSSEQATISFEVADEGIGIPADKLSTIFDSFAQVDSSAHVKYGGTGLGLSISKHLVELMGGTIQARSEMGIGSTFSFTANFGLTKEQITEAPGLSTPALALPRQGLRVLLAEDNAINMHLAKELLKKRGNSVTGVSTGKEALEALAKESFDLVLMDVQMPEMDGEEATRRIRAGEAGDPSVPIVALTAYALEGDRERFLAAGMDDYLSKPINMEELDRVLARIDQARESG</sequence>
<evidence type="ECO:0000256" key="2">
    <source>
        <dbReference type="ARBA" id="ARBA00012438"/>
    </source>
</evidence>
<keyword evidence="12" id="KW-1133">Transmembrane helix</keyword>
<feature type="transmembrane region" description="Helical" evidence="12">
    <location>
        <begin position="12"/>
        <end position="30"/>
    </location>
</feature>
<evidence type="ECO:0000259" key="14">
    <source>
        <dbReference type="PROSITE" id="PS50110"/>
    </source>
</evidence>
<dbReference type="PROSITE" id="PS50113">
    <property type="entry name" value="PAC"/>
    <property type="match status" value="2"/>
</dbReference>
<dbReference type="SUPFAM" id="SSF52172">
    <property type="entry name" value="CheY-like"/>
    <property type="match status" value="1"/>
</dbReference>
<dbReference type="SMART" id="SM00086">
    <property type="entry name" value="PAC"/>
    <property type="match status" value="3"/>
</dbReference>
<dbReference type="SMART" id="SM00387">
    <property type="entry name" value="HATPase_c"/>
    <property type="match status" value="1"/>
</dbReference>
<reference evidence="17 18" key="1">
    <citation type="journal article" date="2011" name="J. Bacteriol.">
        <title>Genome sequence of the mercury-methylating and pleomorphic Desulfovibrio africanus Strain Walvis Bay.</title>
        <authorList>
            <person name="Brown S.D."/>
            <person name="Wall J.D."/>
            <person name="Kucken A.M."/>
            <person name="Gilmour C.C."/>
            <person name="Podar M."/>
            <person name="Brandt C.C."/>
            <person name="Teshima H."/>
            <person name="Detter J.C."/>
            <person name="Han C.S."/>
            <person name="Land M.L."/>
            <person name="Lucas S."/>
            <person name="Han J."/>
            <person name="Pennacchio L."/>
            <person name="Nolan M."/>
            <person name="Pitluck S."/>
            <person name="Woyke T."/>
            <person name="Goodwin L."/>
            <person name="Palumbo A.V."/>
            <person name="Elias D.A."/>
        </authorList>
    </citation>
    <scope>NUCLEOTIDE SEQUENCE [LARGE SCALE GENOMIC DNA]</scope>
    <source>
        <strain evidence="17 18">Walvis Bay</strain>
    </source>
</reference>
<feature type="domain" description="PAC" evidence="16">
    <location>
        <begin position="473"/>
        <end position="525"/>
    </location>
</feature>
<dbReference type="InterPro" id="IPR003661">
    <property type="entry name" value="HisK_dim/P_dom"/>
</dbReference>
<keyword evidence="5" id="KW-0547">Nucleotide-binding</keyword>
<dbReference type="InterPro" id="IPR013656">
    <property type="entry name" value="PAS_4"/>
</dbReference>
<dbReference type="Proteomes" id="UP000007844">
    <property type="component" value="Chromosome"/>
</dbReference>
<evidence type="ECO:0000256" key="4">
    <source>
        <dbReference type="ARBA" id="ARBA00022679"/>
    </source>
</evidence>
<dbReference type="Gene3D" id="3.30.565.10">
    <property type="entry name" value="Histidine kinase-like ATPase, C-terminal domain"/>
    <property type="match status" value="1"/>
</dbReference>
<dbReference type="Gene3D" id="3.30.450.20">
    <property type="entry name" value="PAS domain"/>
    <property type="match status" value="3"/>
</dbReference>
<feature type="transmembrane region" description="Helical" evidence="12">
    <location>
        <begin position="109"/>
        <end position="128"/>
    </location>
</feature>
<feature type="transmembrane region" description="Helical" evidence="12">
    <location>
        <begin position="74"/>
        <end position="97"/>
    </location>
</feature>
<dbReference type="Gene3D" id="3.40.50.2300">
    <property type="match status" value="1"/>
</dbReference>
<feature type="domain" description="PAS" evidence="15">
    <location>
        <begin position="280"/>
        <end position="351"/>
    </location>
</feature>
<protein>
    <recommendedName>
        <fullName evidence="10">Sensory/regulatory protein RpfC</fullName>
        <ecNumber evidence="2">2.7.13.3</ecNumber>
    </recommendedName>
</protein>
<dbReference type="SUPFAM" id="SSF47384">
    <property type="entry name" value="Homodimeric domain of signal transducing histidine kinase"/>
    <property type="match status" value="1"/>
</dbReference>
<evidence type="ECO:0000256" key="10">
    <source>
        <dbReference type="ARBA" id="ARBA00068150"/>
    </source>
</evidence>
<dbReference type="InterPro" id="IPR036890">
    <property type="entry name" value="HATPase_C_sf"/>
</dbReference>
<dbReference type="InterPro" id="IPR036097">
    <property type="entry name" value="HisK_dim/P_sf"/>
</dbReference>
<evidence type="ECO:0000256" key="3">
    <source>
        <dbReference type="ARBA" id="ARBA00022553"/>
    </source>
</evidence>
<dbReference type="InterPro" id="IPR013655">
    <property type="entry name" value="PAS_fold_3"/>
</dbReference>
<feature type="transmembrane region" description="Helical" evidence="12">
    <location>
        <begin position="179"/>
        <end position="197"/>
    </location>
</feature>
<feature type="transmembrane region" description="Helical" evidence="12">
    <location>
        <begin position="140"/>
        <end position="159"/>
    </location>
</feature>
<feature type="transmembrane region" description="Helical" evidence="12">
    <location>
        <begin position="42"/>
        <end position="67"/>
    </location>
</feature>
<dbReference type="STRING" id="690850.Desaf_3302"/>
<dbReference type="InterPro" id="IPR004358">
    <property type="entry name" value="Sig_transdc_His_kin-like_C"/>
</dbReference>
<feature type="transmembrane region" description="Helical" evidence="12">
    <location>
        <begin position="209"/>
        <end position="233"/>
    </location>
</feature>
<keyword evidence="4" id="KW-0808">Transferase</keyword>
<feature type="domain" description="Histidine kinase" evidence="13">
    <location>
        <begin position="832"/>
        <end position="1055"/>
    </location>
</feature>
<dbReference type="InterPro" id="IPR001789">
    <property type="entry name" value="Sig_transdc_resp-reg_receiver"/>
</dbReference>
<dbReference type="SUPFAM" id="SSF55785">
    <property type="entry name" value="PYP-like sensor domain (PAS domain)"/>
    <property type="match status" value="3"/>
</dbReference>
<dbReference type="FunFam" id="3.30.565.10:FF:000010">
    <property type="entry name" value="Sensor histidine kinase RcsC"/>
    <property type="match status" value="1"/>
</dbReference>
<feature type="modified residue" description="4-aspartylphosphate" evidence="11">
    <location>
        <position position="1128"/>
    </location>
</feature>
<keyword evidence="7" id="KW-0067">ATP-binding</keyword>
<keyword evidence="12" id="KW-0812">Transmembrane</keyword>
<evidence type="ECO:0000256" key="11">
    <source>
        <dbReference type="PROSITE-ProRule" id="PRU00169"/>
    </source>
</evidence>
<evidence type="ECO:0000256" key="7">
    <source>
        <dbReference type="ARBA" id="ARBA00022840"/>
    </source>
</evidence>
<dbReference type="InterPro" id="IPR035965">
    <property type="entry name" value="PAS-like_dom_sf"/>
</dbReference>
<keyword evidence="6 17" id="KW-0418">Kinase</keyword>
<proteinExistence type="predicted"/>
<dbReference type="SUPFAM" id="SSF55781">
    <property type="entry name" value="GAF domain-like"/>
    <property type="match status" value="1"/>
</dbReference>
<dbReference type="PROSITE" id="PS50112">
    <property type="entry name" value="PAS"/>
    <property type="match status" value="3"/>
</dbReference>
<dbReference type="CDD" id="cd17546">
    <property type="entry name" value="REC_hyHK_CKI1_RcsC-like"/>
    <property type="match status" value="1"/>
</dbReference>
<dbReference type="Gene3D" id="3.30.450.40">
    <property type="match status" value="1"/>
</dbReference>
<dbReference type="InterPro" id="IPR000700">
    <property type="entry name" value="PAS-assoc_C"/>
</dbReference>
<dbReference type="GO" id="GO:0000155">
    <property type="term" value="F:phosphorelay sensor kinase activity"/>
    <property type="evidence" value="ECO:0007669"/>
    <property type="project" value="InterPro"/>
</dbReference>
<dbReference type="SMART" id="SM00448">
    <property type="entry name" value="REC"/>
    <property type="match status" value="1"/>
</dbReference>
<feature type="domain" description="Response regulatory" evidence="14">
    <location>
        <begin position="1079"/>
        <end position="1196"/>
    </location>
</feature>
<dbReference type="eggNOG" id="COG2205">
    <property type="taxonomic scope" value="Bacteria"/>
</dbReference>
<dbReference type="InterPro" id="IPR011006">
    <property type="entry name" value="CheY-like_superfamily"/>
</dbReference>
<dbReference type="CDD" id="cd16922">
    <property type="entry name" value="HATPase_EvgS-ArcB-TorS-like"/>
    <property type="match status" value="1"/>
</dbReference>
<feature type="domain" description="PAC" evidence="16">
    <location>
        <begin position="597"/>
        <end position="648"/>
    </location>
</feature>
<dbReference type="Pfam" id="PF00512">
    <property type="entry name" value="HisKA"/>
    <property type="match status" value="1"/>
</dbReference>
<dbReference type="AlphaFoldDB" id="F3Z450"/>
<evidence type="ECO:0000256" key="1">
    <source>
        <dbReference type="ARBA" id="ARBA00000085"/>
    </source>
</evidence>
<evidence type="ECO:0000259" key="16">
    <source>
        <dbReference type="PROSITE" id="PS50113"/>
    </source>
</evidence>
<keyword evidence="18" id="KW-1185">Reference proteome</keyword>
<evidence type="ECO:0000256" key="8">
    <source>
        <dbReference type="ARBA" id="ARBA00023012"/>
    </source>
</evidence>
<dbReference type="PANTHER" id="PTHR45339:SF1">
    <property type="entry name" value="HYBRID SIGNAL TRANSDUCTION HISTIDINE KINASE J"/>
    <property type="match status" value="1"/>
</dbReference>
<dbReference type="Pfam" id="PF08447">
    <property type="entry name" value="PAS_3"/>
    <property type="match status" value="1"/>
</dbReference>
<dbReference type="EC" id="2.7.13.3" evidence="2"/>
<dbReference type="PROSITE" id="PS50110">
    <property type="entry name" value="RESPONSE_REGULATORY"/>
    <property type="match status" value="1"/>
</dbReference>
<dbReference type="HOGENOM" id="CLU_270612_0_0_7"/>
<dbReference type="NCBIfam" id="TIGR00229">
    <property type="entry name" value="sensory_box"/>
    <property type="match status" value="3"/>
</dbReference>
<organism evidence="17 18">
    <name type="scientific">Desulfocurvibacter africanus subsp. africanus str. Walvis Bay</name>
    <dbReference type="NCBI Taxonomy" id="690850"/>
    <lineage>
        <taxon>Bacteria</taxon>
        <taxon>Pseudomonadati</taxon>
        <taxon>Thermodesulfobacteriota</taxon>
        <taxon>Desulfovibrionia</taxon>
        <taxon>Desulfovibrionales</taxon>
        <taxon>Desulfovibrionaceae</taxon>
        <taxon>Desulfocurvibacter</taxon>
    </lineage>
</organism>
<dbReference type="CDD" id="cd00130">
    <property type="entry name" value="PAS"/>
    <property type="match status" value="3"/>
</dbReference>
<dbReference type="PRINTS" id="PR00344">
    <property type="entry name" value="BCTRLSENSOR"/>
</dbReference>
<dbReference type="CDD" id="cd00082">
    <property type="entry name" value="HisKA"/>
    <property type="match status" value="1"/>
</dbReference>
<evidence type="ECO:0000256" key="6">
    <source>
        <dbReference type="ARBA" id="ARBA00022777"/>
    </source>
</evidence>
<dbReference type="InterPro" id="IPR003594">
    <property type="entry name" value="HATPase_dom"/>
</dbReference>
<dbReference type="GO" id="GO:0005524">
    <property type="term" value="F:ATP binding"/>
    <property type="evidence" value="ECO:0007669"/>
    <property type="project" value="UniProtKB-KW"/>
</dbReference>
<dbReference type="InterPro" id="IPR005467">
    <property type="entry name" value="His_kinase_dom"/>
</dbReference>
<dbReference type="Pfam" id="PF00072">
    <property type="entry name" value="Response_reg"/>
    <property type="match status" value="1"/>
</dbReference>
<evidence type="ECO:0000313" key="17">
    <source>
        <dbReference type="EMBL" id="EGJ51592.1"/>
    </source>
</evidence>
<accession>F3Z450</accession>
<dbReference type="Gene3D" id="1.10.287.130">
    <property type="match status" value="1"/>
</dbReference>
<evidence type="ECO:0000313" key="18">
    <source>
        <dbReference type="Proteomes" id="UP000007844"/>
    </source>
</evidence>
<dbReference type="EMBL" id="CP003221">
    <property type="protein sequence ID" value="EGJ51592.1"/>
    <property type="molecule type" value="Genomic_DNA"/>
</dbReference>
<dbReference type="Pfam" id="PF08448">
    <property type="entry name" value="PAS_4"/>
    <property type="match status" value="1"/>
</dbReference>
<comment type="subunit">
    <text evidence="9">At low DSF concentrations, interacts with RpfF.</text>
</comment>
<keyword evidence="12" id="KW-0472">Membrane</keyword>
<evidence type="ECO:0000259" key="13">
    <source>
        <dbReference type="PROSITE" id="PS50109"/>
    </source>
</evidence>
<dbReference type="KEGG" id="daf:Desaf_3302"/>
<dbReference type="PANTHER" id="PTHR45339">
    <property type="entry name" value="HYBRID SIGNAL TRANSDUCTION HISTIDINE KINASE J"/>
    <property type="match status" value="1"/>
</dbReference>
<dbReference type="InterPro" id="IPR000014">
    <property type="entry name" value="PAS"/>
</dbReference>
<evidence type="ECO:0000256" key="5">
    <source>
        <dbReference type="ARBA" id="ARBA00022741"/>
    </source>
</evidence>
<dbReference type="FunFam" id="1.10.287.130:FF:000002">
    <property type="entry name" value="Two-component osmosensing histidine kinase"/>
    <property type="match status" value="1"/>
</dbReference>
<dbReference type="Pfam" id="PF13426">
    <property type="entry name" value="PAS_9"/>
    <property type="match status" value="1"/>
</dbReference>
<dbReference type="Pfam" id="PF02518">
    <property type="entry name" value="HATPase_c"/>
    <property type="match status" value="1"/>
</dbReference>
<evidence type="ECO:0000256" key="12">
    <source>
        <dbReference type="SAM" id="Phobius"/>
    </source>
</evidence>
<keyword evidence="8" id="KW-0902">Two-component regulatory system</keyword>
<dbReference type="SUPFAM" id="SSF55874">
    <property type="entry name" value="ATPase domain of HSP90 chaperone/DNA topoisomerase II/histidine kinase"/>
    <property type="match status" value="1"/>
</dbReference>
<dbReference type="InterPro" id="IPR001610">
    <property type="entry name" value="PAC"/>
</dbReference>
<dbReference type="SMART" id="SM00091">
    <property type="entry name" value="PAS"/>
    <property type="match status" value="3"/>
</dbReference>
<dbReference type="InterPro" id="IPR029016">
    <property type="entry name" value="GAF-like_dom_sf"/>
</dbReference>
<evidence type="ECO:0000256" key="9">
    <source>
        <dbReference type="ARBA" id="ARBA00064003"/>
    </source>
</evidence>
<dbReference type="SMART" id="SM00388">
    <property type="entry name" value="HisKA"/>
    <property type="match status" value="1"/>
</dbReference>